<evidence type="ECO:0000313" key="1">
    <source>
        <dbReference type="EMBL" id="GAA4627015.1"/>
    </source>
</evidence>
<protein>
    <submittedName>
        <fullName evidence="1">Uncharacterized protein</fullName>
    </submittedName>
</protein>
<reference evidence="2" key="1">
    <citation type="journal article" date="2019" name="Int. J. Syst. Evol. Microbiol.">
        <title>The Global Catalogue of Microorganisms (GCM) 10K type strain sequencing project: providing services to taxonomists for standard genome sequencing and annotation.</title>
        <authorList>
            <consortium name="The Broad Institute Genomics Platform"/>
            <consortium name="The Broad Institute Genome Sequencing Center for Infectious Disease"/>
            <person name="Wu L."/>
            <person name="Ma J."/>
        </authorList>
    </citation>
    <scope>NUCLEOTIDE SEQUENCE [LARGE SCALE GENOMIC DNA]</scope>
    <source>
        <strain evidence="2">JCM 17939</strain>
    </source>
</reference>
<name>A0ABP8U9L0_9ACTN</name>
<organism evidence="1 2">
    <name type="scientific">Actinoallomurus vinaceus</name>
    <dbReference type="NCBI Taxonomy" id="1080074"/>
    <lineage>
        <taxon>Bacteria</taxon>
        <taxon>Bacillati</taxon>
        <taxon>Actinomycetota</taxon>
        <taxon>Actinomycetes</taxon>
        <taxon>Streptosporangiales</taxon>
        <taxon>Thermomonosporaceae</taxon>
        <taxon>Actinoallomurus</taxon>
    </lineage>
</organism>
<keyword evidence="2" id="KW-1185">Reference proteome</keyword>
<dbReference type="EMBL" id="BAABHK010000004">
    <property type="protein sequence ID" value="GAA4627015.1"/>
    <property type="molecule type" value="Genomic_DNA"/>
</dbReference>
<evidence type="ECO:0000313" key="2">
    <source>
        <dbReference type="Proteomes" id="UP001501442"/>
    </source>
</evidence>
<accession>A0ABP8U9L0</accession>
<proteinExistence type="predicted"/>
<comment type="caution">
    <text evidence="1">The sequence shown here is derived from an EMBL/GenBank/DDBJ whole genome shotgun (WGS) entry which is preliminary data.</text>
</comment>
<sequence>MSAITVGQRLAILKALKEAIDAENADTRAEAEEIYRGIRQTTGVKSAEVALPDGTAVATVSIKAGPTTVTVDEAALLEWTERHAPGEVEEVIDSAALTDPEVLAWFRENRPEAVTRRVRPAWRQLKLAEASKNKGDVVDPLTGEARKIAEFVQGKPTGAFALTLVAKNGSANVLDALQSGALSPDLTGVTKLLSSLSPSGPEGA</sequence>
<gene>
    <name evidence="1" type="ORF">GCM10023196_037580</name>
</gene>
<dbReference type="RefSeq" id="WP_345432148.1">
    <property type="nucleotide sequence ID" value="NZ_BAABHK010000004.1"/>
</dbReference>
<dbReference type="Proteomes" id="UP001501442">
    <property type="component" value="Unassembled WGS sequence"/>
</dbReference>